<dbReference type="EMBL" id="CP004393">
    <property type="protein sequence ID" value="AJE46777.1"/>
    <property type="molecule type" value="Genomic_DNA"/>
</dbReference>
<evidence type="ECO:0000256" key="4">
    <source>
        <dbReference type="ARBA" id="ARBA00023052"/>
    </source>
</evidence>
<reference evidence="9 10" key="1">
    <citation type="journal article" date="2014" name="Int. J. Syst. Evol. Microbiol.">
        <title>Celeribacter indicus sp. nov., a polycyclic aromatic hydrocarbon-degrading bacterium from deep-sea sediment and reclassification of Huaishuia halophila as Celeribacter halophilus comb. nov.</title>
        <authorList>
            <person name="Lai Q."/>
            <person name="Cao J."/>
            <person name="Yuan J."/>
            <person name="Li F."/>
            <person name="Shao Z."/>
        </authorList>
    </citation>
    <scope>NUCLEOTIDE SEQUENCE [LARGE SCALE GENOMIC DNA]</scope>
    <source>
        <strain evidence="9">P73</strain>
    </source>
</reference>
<feature type="domain" description="Thiamine pyrophosphate enzyme TPP-binding" evidence="7">
    <location>
        <begin position="400"/>
        <end position="547"/>
    </location>
</feature>
<dbReference type="SUPFAM" id="SSF52518">
    <property type="entry name" value="Thiamin diphosphate-binding fold (THDP-binding)"/>
    <property type="match status" value="2"/>
</dbReference>
<evidence type="ECO:0000259" key="6">
    <source>
        <dbReference type="Pfam" id="PF00205"/>
    </source>
</evidence>
<keyword evidence="4 5" id="KW-0786">Thiamine pyrophosphate</keyword>
<evidence type="ECO:0000313" key="10">
    <source>
        <dbReference type="Proteomes" id="UP000031521"/>
    </source>
</evidence>
<dbReference type="GO" id="GO:0009099">
    <property type="term" value="P:L-valine biosynthetic process"/>
    <property type="evidence" value="ECO:0007669"/>
    <property type="project" value="TreeGrafter"/>
</dbReference>
<comment type="similarity">
    <text evidence="2 5">Belongs to the TPP enzyme family.</text>
</comment>
<dbReference type="KEGG" id="cid:P73_2062"/>
<protein>
    <submittedName>
        <fullName evidence="9">Acetolactate synthase, large chain related protein</fullName>
    </submittedName>
</protein>
<dbReference type="InterPro" id="IPR000399">
    <property type="entry name" value="TPP-bd_CS"/>
</dbReference>
<comment type="cofactor">
    <cofactor evidence="1">
        <name>thiamine diphosphate</name>
        <dbReference type="ChEBI" id="CHEBI:58937"/>
    </cofactor>
</comment>
<dbReference type="AlphaFoldDB" id="A0A0B5E2V1"/>
<dbReference type="PROSITE" id="PS00187">
    <property type="entry name" value="TPP_ENZYMES"/>
    <property type="match status" value="1"/>
</dbReference>
<dbReference type="STRING" id="1208324.P73_2062"/>
<dbReference type="InterPro" id="IPR012001">
    <property type="entry name" value="Thiamin_PyroP_enz_TPP-bd_dom"/>
</dbReference>
<dbReference type="PANTHER" id="PTHR18968:SF13">
    <property type="entry name" value="ACETOLACTATE SYNTHASE CATALYTIC SUBUNIT, MITOCHONDRIAL"/>
    <property type="match status" value="1"/>
</dbReference>
<dbReference type="GO" id="GO:0009097">
    <property type="term" value="P:isoleucine biosynthetic process"/>
    <property type="evidence" value="ECO:0007669"/>
    <property type="project" value="TreeGrafter"/>
</dbReference>
<feature type="domain" description="Thiamine pyrophosphate enzyme N-terminal TPP-binding" evidence="8">
    <location>
        <begin position="1"/>
        <end position="108"/>
    </location>
</feature>
<gene>
    <name evidence="9" type="ORF">P73_2062</name>
</gene>
<dbReference type="CDD" id="cd07035">
    <property type="entry name" value="TPP_PYR_POX_like"/>
    <property type="match status" value="1"/>
</dbReference>
<dbReference type="InterPro" id="IPR045229">
    <property type="entry name" value="TPP_enz"/>
</dbReference>
<dbReference type="GO" id="GO:0030976">
    <property type="term" value="F:thiamine pyrophosphate binding"/>
    <property type="evidence" value="ECO:0007669"/>
    <property type="project" value="InterPro"/>
</dbReference>
<accession>A0A0B5E2V1</accession>
<dbReference type="Gene3D" id="3.40.50.1220">
    <property type="entry name" value="TPP-binding domain"/>
    <property type="match status" value="1"/>
</dbReference>
<dbReference type="InterPro" id="IPR012000">
    <property type="entry name" value="Thiamin_PyroP_enz_cen_dom"/>
</dbReference>
<evidence type="ECO:0000259" key="8">
    <source>
        <dbReference type="Pfam" id="PF02776"/>
    </source>
</evidence>
<dbReference type="RefSeq" id="WP_043869514.1">
    <property type="nucleotide sequence ID" value="NZ_CP004393.1"/>
</dbReference>
<dbReference type="Pfam" id="PF00205">
    <property type="entry name" value="TPP_enzyme_M"/>
    <property type="match status" value="1"/>
</dbReference>
<organism evidence="9 10">
    <name type="scientific">Celeribacter indicus</name>
    <dbReference type="NCBI Taxonomy" id="1208324"/>
    <lineage>
        <taxon>Bacteria</taxon>
        <taxon>Pseudomonadati</taxon>
        <taxon>Pseudomonadota</taxon>
        <taxon>Alphaproteobacteria</taxon>
        <taxon>Rhodobacterales</taxon>
        <taxon>Roseobacteraceae</taxon>
        <taxon>Celeribacter</taxon>
    </lineage>
</organism>
<evidence type="ECO:0000256" key="1">
    <source>
        <dbReference type="ARBA" id="ARBA00001964"/>
    </source>
</evidence>
<dbReference type="PANTHER" id="PTHR18968">
    <property type="entry name" value="THIAMINE PYROPHOSPHATE ENZYMES"/>
    <property type="match status" value="1"/>
</dbReference>
<dbReference type="GO" id="GO:0003984">
    <property type="term" value="F:acetolactate synthase activity"/>
    <property type="evidence" value="ECO:0007669"/>
    <property type="project" value="TreeGrafter"/>
</dbReference>
<dbReference type="InterPro" id="IPR029061">
    <property type="entry name" value="THDP-binding"/>
</dbReference>
<evidence type="ECO:0000313" key="9">
    <source>
        <dbReference type="EMBL" id="AJE46777.1"/>
    </source>
</evidence>
<keyword evidence="3" id="KW-0808">Transferase</keyword>
<dbReference type="Pfam" id="PF02775">
    <property type="entry name" value="TPP_enzyme_C"/>
    <property type="match status" value="1"/>
</dbReference>
<dbReference type="HOGENOM" id="CLU_013748_3_1_5"/>
<sequence>MTGAEILTRSLIANGIDTVFNVPGYGIHPLTDAVMRHGDALTYRTGPSETAVGLMAEGHGRITGRPAFVNVYHASGTALAMMGLTVAWGDRTPMIFSTTTSGRGHARRDQYASVPGDITEATRHFTKWSWEVPAAARIPEAIARAVLIATTPPMGPVHLAFPMDLYTEALDDDLMAQVPMARPDRLNSYGRGGADPEGIAAAAKMLASARRPLVVAGGEPTQLGAAAQVARLAERLEAPVLAEPFTARLGISNRHPLFAGRFSPKHPLVAAADVILVLGAEFTGGSAAPTLPPPEARVIHLATSPLDLGKQIWSDVGLIGHPATTLDALLAALGPDTGQDRDPAWRATVEAQLAQHRTRLAAVKAGATAESPIPIPALIGAVERAFPEATVVDHSTTATAYMLELAEFACPDRYFGISARASAQGWGVPAAIGMQMARPETRVVVLVGDGGFMFTGNSLYAAAMWNAPVVVIALSNGGWHDVAYAAEKNRGWDDATLRAFGWRQETTPDLARLAEAFGIPAFRVATPDALAEALAQARAAHGPVFIEAATDPAAVQYYLDYLAR</sequence>
<dbReference type="InterPro" id="IPR011766">
    <property type="entry name" value="TPP_enzyme_TPP-bd"/>
</dbReference>
<evidence type="ECO:0000256" key="3">
    <source>
        <dbReference type="ARBA" id="ARBA00022679"/>
    </source>
</evidence>
<evidence type="ECO:0000259" key="7">
    <source>
        <dbReference type="Pfam" id="PF02775"/>
    </source>
</evidence>
<dbReference type="GO" id="GO:0050660">
    <property type="term" value="F:flavin adenine dinucleotide binding"/>
    <property type="evidence" value="ECO:0007669"/>
    <property type="project" value="TreeGrafter"/>
</dbReference>
<dbReference type="GO" id="GO:0000287">
    <property type="term" value="F:magnesium ion binding"/>
    <property type="evidence" value="ECO:0007669"/>
    <property type="project" value="InterPro"/>
</dbReference>
<feature type="domain" description="Thiamine pyrophosphate enzyme central" evidence="6">
    <location>
        <begin position="199"/>
        <end position="329"/>
    </location>
</feature>
<dbReference type="CDD" id="cd00568">
    <property type="entry name" value="TPP_enzymes"/>
    <property type="match status" value="1"/>
</dbReference>
<name>A0A0B5E2V1_9RHOB</name>
<evidence type="ECO:0000256" key="2">
    <source>
        <dbReference type="ARBA" id="ARBA00007812"/>
    </source>
</evidence>
<proteinExistence type="inferred from homology"/>
<evidence type="ECO:0000256" key="5">
    <source>
        <dbReference type="RuleBase" id="RU362132"/>
    </source>
</evidence>
<dbReference type="GO" id="GO:0005948">
    <property type="term" value="C:acetolactate synthase complex"/>
    <property type="evidence" value="ECO:0007669"/>
    <property type="project" value="TreeGrafter"/>
</dbReference>
<dbReference type="Pfam" id="PF02776">
    <property type="entry name" value="TPP_enzyme_N"/>
    <property type="match status" value="1"/>
</dbReference>
<dbReference type="Gene3D" id="3.40.50.970">
    <property type="match status" value="2"/>
</dbReference>
<dbReference type="Proteomes" id="UP000031521">
    <property type="component" value="Chromosome"/>
</dbReference>
<dbReference type="InterPro" id="IPR029035">
    <property type="entry name" value="DHS-like_NAD/FAD-binding_dom"/>
</dbReference>
<dbReference type="SUPFAM" id="SSF52467">
    <property type="entry name" value="DHS-like NAD/FAD-binding domain"/>
    <property type="match status" value="1"/>
</dbReference>
<keyword evidence="10" id="KW-1185">Reference proteome</keyword>